<evidence type="ECO:0000313" key="3">
    <source>
        <dbReference type="Proteomes" id="UP001189429"/>
    </source>
</evidence>
<dbReference type="EMBL" id="CAUYUJ010014216">
    <property type="protein sequence ID" value="CAK0838348.1"/>
    <property type="molecule type" value="Genomic_DNA"/>
</dbReference>
<accession>A0ABN9T0A7</accession>
<comment type="caution">
    <text evidence="2">The sequence shown here is derived from an EMBL/GenBank/DDBJ whole genome shotgun (WGS) entry which is preliminary data.</text>
</comment>
<sequence length="417" mass="43517">MPEAAPAAAAVGAAASSRPNGAPGRSILVGGARGRAPRGSEERSRRVRWSSPLAVATAAPPGPRCSRRSRRWSRRGCGWSSSDSDTGSSAGSSVGSDSEASDLPEPGTCGPPVTFWQPEPGAFLECQRPVRMRSGQALSSAIVADVDVDTVVEVLDVCPSSGAGDEGVGTRLRVRMRSGGAALGHPEAVMKTPFGFEGTIAGWVSLASQRGILLWREAEPRGVSHQDQARTHRRRPCANAMTCQCPDLAKMGQGLAKSARELEVADCQDANGGHSSETECPDGPEVQYTGESDLGACFGEADEPTAHSSPRVETEQYREIGPQLPNASYRSGMLIKCPGYVVVRKEESMDPVESALVGTLPPGTQAKVLALGSGCTGKRIKISADGVAGWVSVISLITGDPLWQASNGAEQEALSSR</sequence>
<organism evidence="2 3">
    <name type="scientific">Prorocentrum cordatum</name>
    <dbReference type="NCBI Taxonomy" id="2364126"/>
    <lineage>
        <taxon>Eukaryota</taxon>
        <taxon>Sar</taxon>
        <taxon>Alveolata</taxon>
        <taxon>Dinophyceae</taxon>
        <taxon>Prorocentrales</taxon>
        <taxon>Prorocentraceae</taxon>
        <taxon>Prorocentrum</taxon>
    </lineage>
</organism>
<feature type="region of interest" description="Disordered" evidence="1">
    <location>
        <begin position="297"/>
        <end position="319"/>
    </location>
</feature>
<evidence type="ECO:0000256" key="1">
    <source>
        <dbReference type="SAM" id="MobiDB-lite"/>
    </source>
</evidence>
<feature type="compositionally biased region" description="Low complexity" evidence="1">
    <location>
        <begin position="75"/>
        <end position="98"/>
    </location>
</feature>
<reference evidence="2" key="1">
    <citation type="submission" date="2023-10" db="EMBL/GenBank/DDBJ databases">
        <authorList>
            <person name="Chen Y."/>
            <person name="Shah S."/>
            <person name="Dougan E. K."/>
            <person name="Thang M."/>
            <person name="Chan C."/>
        </authorList>
    </citation>
    <scope>NUCLEOTIDE SEQUENCE [LARGE SCALE GENOMIC DNA]</scope>
</reference>
<feature type="compositionally biased region" description="Low complexity" evidence="1">
    <location>
        <begin position="1"/>
        <end position="15"/>
    </location>
</feature>
<name>A0ABN9T0A7_9DINO</name>
<evidence type="ECO:0008006" key="4">
    <source>
        <dbReference type="Google" id="ProtNLM"/>
    </source>
</evidence>
<feature type="compositionally biased region" description="Basic residues" evidence="1">
    <location>
        <begin position="65"/>
        <end position="74"/>
    </location>
</feature>
<feature type="region of interest" description="Disordered" evidence="1">
    <location>
        <begin position="1"/>
        <end position="114"/>
    </location>
</feature>
<proteinExistence type="predicted"/>
<evidence type="ECO:0000313" key="2">
    <source>
        <dbReference type="EMBL" id="CAK0838348.1"/>
    </source>
</evidence>
<gene>
    <name evidence="2" type="ORF">PCOR1329_LOCUS34317</name>
</gene>
<protein>
    <recommendedName>
        <fullName evidence="4">SH3 domain-containing protein</fullName>
    </recommendedName>
</protein>
<dbReference type="Proteomes" id="UP001189429">
    <property type="component" value="Unassembled WGS sequence"/>
</dbReference>
<keyword evidence="3" id="KW-1185">Reference proteome</keyword>